<dbReference type="CDD" id="cd19499">
    <property type="entry name" value="RecA-like_ClpB_Hsp104-like"/>
    <property type="match status" value="1"/>
</dbReference>
<dbReference type="InterPro" id="IPR041546">
    <property type="entry name" value="ClpA/ClpB_AAA_lid"/>
</dbReference>
<evidence type="ECO:0000313" key="9">
    <source>
        <dbReference type="EMBL" id="PCI98206.1"/>
    </source>
</evidence>
<evidence type="ECO:0000256" key="6">
    <source>
        <dbReference type="PROSITE-ProRule" id="PRU01251"/>
    </source>
</evidence>
<dbReference type="InterPro" id="IPR013461">
    <property type="entry name" value="ClpA"/>
</dbReference>
<evidence type="ECO:0000256" key="5">
    <source>
        <dbReference type="ARBA" id="ARBA00023186"/>
    </source>
</evidence>
<dbReference type="PROSITE" id="PS00871">
    <property type="entry name" value="CLPAB_2"/>
    <property type="match status" value="1"/>
</dbReference>
<keyword evidence="5 7" id="KW-0143">Chaperone</keyword>
<dbReference type="GO" id="GO:0043335">
    <property type="term" value="P:protein unfolding"/>
    <property type="evidence" value="ECO:0007669"/>
    <property type="project" value="InterPro"/>
</dbReference>
<dbReference type="InterPro" id="IPR027417">
    <property type="entry name" value="P-loop_NTPase"/>
</dbReference>
<evidence type="ECO:0000259" key="8">
    <source>
        <dbReference type="PROSITE" id="PS51903"/>
    </source>
</evidence>
<dbReference type="GO" id="GO:0016887">
    <property type="term" value="F:ATP hydrolysis activity"/>
    <property type="evidence" value="ECO:0007669"/>
    <property type="project" value="InterPro"/>
</dbReference>
<dbReference type="Pfam" id="PF17871">
    <property type="entry name" value="AAA_lid_9"/>
    <property type="match status" value="1"/>
</dbReference>
<dbReference type="AlphaFoldDB" id="A0A2A4YTR5"/>
<proteinExistence type="inferred from homology"/>
<dbReference type="GO" id="GO:0005737">
    <property type="term" value="C:cytoplasm"/>
    <property type="evidence" value="ECO:0007669"/>
    <property type="project" value="TreeGrafter"/>
</dbReference>
<keyword evidence="2 6" id="KW-0677">Repeat</keyword>
<dbReference type="GO" id="GO:0008233">
    <property type="term" value="F:peptidase activity"/>
    <property type="evidence" value="ECO:0007669"/>
    <property type="project" value="UniProtKB-KW"/>
</dbReference>
<dbReference type="PANTHER" id="PTHR11638">
    <property type="entry name" value="ATP-DEPENDENT CLP PROTEASE"/>
    <property type="match status" value="1"/>
</dbReference>
<dbReference type="SMART" id="SM01086">
    <property type="entry name" value="ClpB_D2-small"/>
    <property type="match status" value="1"/>
</dbReference>
<keyword evidence="9" id="KW-0378">Hydrolase</keyword>
<dbReference type="GO" id="GO:0034605">
    <property type="term" value="P:cellular response to heat"/>
    <property type="evidence" value="ECO:0007669"/>
    <property type="project" value="TreeGrafter"/>
</dbReference>
<dbReference type="Pfam" id="PF10431">
    <property type="entry name" value="ClpB_D2-small"/>
    <property type="match status" value="1"/>
</dbReference>
<dbReference type="PROSITE" id="PS00870">
    <property type="entry name" value="CLPAB_1"/>
    <property type="match status" value="1"/>
</dbReference>
<dbReference type="InterPro" id="IPR028299">
    <property type="entry name" value="ClpA/B_CS2"/>
</dbReference>
<dbReference type="PANTHER" id="PTHR11638:SF111">
    <property type="entry name" value="ATP-DEPENDENT CLP PROTEASE ATP-BINDING SUBUNIT CLPA"/>
    <property type="match status" value="1"/>
</dbReference>
<dbReference type="Pfam" id="PF07724">
    <property type="entry name" value="AAA_2"/>
    <property type="match status" value="1"/>
</dbReference>
<feature type="domain" description="Clp R" evidence="8">
    <location>
        <begin position="1"/>
        <end position="148"/>
    </location>
</feature>
<evidence type="ECO:0000256" key="1">
    <source>
        <dbReference type="ARBA" id="ARBA00008675"/>
    </source>
</evidence>
<dbReference type="GO" id="GO:0005524">
    <property type="term" value="F:ATP binding"/>
    <property type="evidence" value="ECO:0007669"/>
    <property type="project" value="UniProtKB-KW"/>
</dbReference>
<dbReference type="PRINTS" id="PR00300">
    <property type="entry name" value="CLPPROTEASEA"/>
</dbReference>
<dbReference type="InterPro" id="IPR019489">
    <property type="entry name" value="Clp_ATPase_C"/>
</dbReference>
<dbReference type="FunFam" id="3.40.50.300:FF:000025">
    <property type="entry name" value="ATP-dependent Clp protease subunit"/>
    <property type="match status" value="1"/>
</dbReference>
<organism evidence="9">
    <name type="scientific">OCS116 cluster bacterium</name>
    <dbReference type="NCBI Taxonomy" id="2030921"/>
    <lineage>
        <taxon>Bacteria</taxon>
        <taxon>Pseudomonadati</taxon>
        <taxon>Pseudomonadota</taxon>
        <taxon>Alphaproteobacteria</taxon>
        <taxon>OCS116 cluster</taxon>
    </lineage>
</organism>
<dbReference type="Pfam" id="PF00004">
    <property type="entry name" value="AAA"/>
    <property type="match status" value="1"/>
</dbReference>
<dbReference type="Gene3D" id="3.40.50.300">
    <property type="entry name" value="P-loop containing nucleotide triphosphate hydrolases"/>
    <property type="match status" value="2"/>
</dbReference>
<gene>
    <name evidence="9" type="primary">clpA</name>
    <name evidence="9" type="ORF">COB13_14225</name>
</gene>
<dbReference type="InterPro" id="IPR036628">
    <property type="entry name" value="Clp_N_dom_sf"/>
</dbReference>
<dbReference type="Pfam" id="PF02861">
    <property type="entry name" value="Clp_N"/>
    <property type="match status" value="1"/>
</dbReference>
<reference evidence="9" key="2">
    <citation type="journal article" date="2018" name="ISME J.">
        <title>A dynamic microbial community with high functional redundancy inhabits the cold, oxic subseafloor aquifer.</title>
        <authorList>
            <person name="Tully B.J."/>
            <person name="Wheat C.G."/>
            <person name="Glazer B.T."/>
            <person name="Huber J.A."/>
        </authorList>
    </citation>
    <scope>NUCLEOTIDE SEQUENCE</scope>
    <source>
        <strain evidence="9">NORP83</strain>
    </source>
</reference>
<evidence type="ECO:0000256" key="4">
    <source>
        <dbReference type="ARBA" id="ARBA00022840"/>
    </source>
</evidence>
<dbReference type="GO" id="GO:0006508">
    <property type="term" value="P:proteolysis"/>
    <property type="evidence" value="ECO:0007669"/>
    <property type="project" value="UniProtKB-KW"/>
</dbReference>
<dbReference type="CDD" id="cd00009">
    <property type="entry name" value="AAA"/>
    <property type="match status" value="1"/>
</dbReference>
<dbReference type="NCBIfam" id="TIGR02639">
    <property type="entry name" value="ClpA"/>
    <property type="match status" value="1"/>
</dbReference>
<dbReference type="Gene3D" id="1.10.1780.10">
    <property type="entry name" value="Clp, N-terminal domain"/>
    <property type="match status" value="1"/>
</dbReference>
<dbReference type="FunFam" id="3.40.50.300:FF:000010">
    <property type="entry name" value="Chaperone clpB 1, putative"/>
    <property type="match status" value="1"/>
</dbReference>
<dbReference type="SUPFAM" id="SSF81923">
    <property type="entry name" value="Double Clp-N motif"/>
    <property type="match status" value="1"/>
</dbReference>
<keyword evidence="4 7" id="KW-0067">ATP-binding</keyword>
<accession>A0A2A4YTR5</accession>
<dbReference type="PROSITE" id="PS51903">
    <property type="entry name" value="CLP_R"/>
    <property type="match status" value="1"/>
</dbReference>
<dbReference type="Gene3D" id="1.10.8.60">
    <property type="match status" value="2"/>
</dbReference>
<dbReference type="EMBL" id="NVUS01000023">
    <property type="protein sequence ID" value="PCI98206.1"/>
    <property type="molecule type" value="Genomic_DNA"/>
</dbReference>
<comment type="similarity">
    <text evidence="1 7">Belongs to the ClpA/ClpB family.</text>
</comment>
<dbReference type="InterPro" id="IPR050130">
    <property type="entry name" value="ClpA_ClpB"/>
</dbReference>
<sequence length="777" mass="86052">MTAFTVSLEKTIHDALALALKHKHEYVTLEHLMLALLSEQDAVAVLFACDVDFIALRKDLTQYLEDELDDILFDGEGDSQPTAAFHRVLQRAIIQVQSSGQDEVTGATVLVSLFSEQDCHAVYFLEKMGVTRLDIVKFISHGIAKRPELSEGMAIKGNENEDESMSEDDGVEKDKKKSALSEYCVNLNVLAQEGKIDPLIGRNMEVKRMMQIICRRRKNNPLLVGDPGVGKTAIAEGLAKLIVDGEVPEILSDSTIYQLDMGSLLAGTRFRGDFEERLKAVVTAIKEKDGAILFVDEIHTIIGAGSTSGGSMDASNLLKPALQKGELKCIGSTTYKEYRQHFEKDAALVRRFQKIDIKEPSVADSIAILKGLKSYFEDFHNIEFSEESLKAAVELSDRYMQDKRLPDKAIDVIDEAAAAQTIMPADKRKKIIGLKEIEKVFAVLARIPEKNINKSDADLLRHLERNMSRRVFGQDEAIEQLCSAIKLSRAGLREPGKPIGNYLFTGPTGVGKTEVCKQLADLLGVELMRFDMSEYMEAHAIARLIGAPPGYVGFEQGGLLSDKVDQNPHCVLLLDEIEKAHPDIYNILLQVMDYGKLTDNSGKTIDFSNVILVMTSNAGASDLEKETIGFTSSVASVGNNEEAIKRLFTPEFRNRLDATINFAPLSEKVISQVVEKFILQLEQQLAERNVTLSLTDGANKWLADRGFDRANGARPLSRVIQEYIKKPLADELLFGKLKTGGKVRISLSPGKEKRLLFAIEPNVKSLPAPKTRKLTKV</sequence>
<dbReference type="InterPro" id="IPR003959">
    <property type="entry name" value="ATPase_AAA_core"/>
</dbReference>
<dbReference type="SMART" id="SM00382">
    <property type="entry name" value="AAA"/>
    <property type="match status" value="2"/>
</dbReference>
<comment type="caution">
    <text evidence="9">The sequence shown here is derived from an EMBL/GenBank/DDBJ whole genome shotgun (WGS) entry which is preliminary data.</text>
</comment>
<name>A0A2A4YTR5_9PROT</name>
<keyword evidence="3 7" id="KW-0547">Nucleotide-binding</keyword>
<reference key="1">
    <citation type="submission" date="2017-08" db="EMBL/GenBank/DDBJ databases">
        <title>A dynamic microbial community with high functional redundancy inhabits the cold, oxic subseafloor aquifer.</title>
        <authorList>
            <person name="Tully B.J."/>
            <person name="Wheat C.G."/>
            <person name="Glazer B.T."/>
            <person name="Huber J.A."/>
        </authorList>
    </citation>
    <scope>NUCLEOTIDE SEQUENCE [LARGE SCALE GENOMIC DNA]</scope>
</reference>
<evidence type="ECO:0000256" key="3">
    <source>
        <dbReference type="ARBA" id="ARBA00022741"/>
    </source>
</evidence>
<keyword evidence="9" id="KW-0645">Protease</keyword>
<evidence type="ECO:0000256" key="2">
    <source>
        <dbReference type="ARBA" id="ARBA00022737"/>
    </source>
</evidence>
<dbReference type="InterPro" id="IPR001270">
    <property type="entry name" value="ClpA/B"/>
</dbReference>
<dbReference type="InterPro" id="IPR004176">
    <property type="entry name" value="Clp_R_N"/>
</dbReference>
<protein>
    <submittedName>
        <fullName evidence="9">ATP-dependent Clp protease ATP-binding subunit ClpA</fullName>
    </submittedName>
</protein>
<dbReference type="SUPFAM" id="SSF52540">
    <property type="entry name" value="P-loop containing nucleoside triphosphate hydrolases"/>
    <property type="match status" value="2"/>
</dbReference>
<dbReference type="InterPro" id="IPR018368">
    <property type="entry name" value="ClpA/B_CS1"/>
</dbReference>
<evidence type="ECO:0000256" key="7">
    <source>
        <dbReference type="RuleBase" id="RU004432"/>
    </source>
</evidence>
<dbReference type="InterPro" id="IPR003593">
    <property type="entry name" value="AAA+_ATPase"/>
</dbReference>